<feature type="transmembrane region" description="Helical" evidence="9">
    <location>
        <begin position="310"/>
        <end position="329"/>
    </location>
</feature>
<dbReference type="Proteomes" id="UP000689195">
    <property type="component" value="Unassembled WGS sequence"/>
</dbReference>
<comment type="similarity">
    <text evidence="8">Belongs to the auxin efflux carrier (TC 2.A.69.2) family.</text>
</comment>
<feature type="transmembrane region" description="Helical" evidence="9">
    <location>
        <begin position="341"/>
        <end position="365"/>
    </location>
</feature>
<keyword evidence="6 9" id="KW-0472">Membrane</keyword>
<protein>
    <recommendedName>
        <fullName evidence="12">Auxin efflux carrier</fullName>
    </recommendedName>
</protein>
<evidence type="ECO:0000256" key="1">
    <source>
        <dbReference type="ARBA" id="ARBA00004141"/>
    </source>
</evidence>
<feature type="transmembrane region" description="Helical" evidence="9">
    <location>
        <begin position="103"/>
        <end position="124"/>
    </location>
</feature>
<reference evidence="10" key="1">
    <citation type="submission" date="2021-01" db="EMBL/GenBank/DDBJ databases">
        <authorList>
            <consortium name="Genoscope - CEA"/>
            <person name="William W."/>
        </authorList>
    </citation>
    <scope>NUCLEOTIDE SEQUENCE</scope>
</reference>
<comment type="subcellular location">
    <subcellularLocation>
        <location evidence="2">Endomembrane system</location>
    </subcellularLocation>
    <subcellularLocation>
        <location evidence="1">Membrane</location>
        <topology evidence="1">Multi-pass membrane protein</topology>
    </subcellularLocation>
</comment>
<feature type="transmembrane region" description="Helical" evidence="9">
    <location>
        <begin position="70"/>
        <end position="91"/>
    </location>
</feature>
<dbReference type="GO" id="GO:0016020">
    <property type="term" value="C:membrane"/>
    <property type="evidence" value="ECO:0007669"/>
    <property type="project" value="UniProtKB-SubCell"/>
</dbReference>
<keyword evidence="4 9" id="KW-0812">Transmembrane</keyword>
<evidence type="ECO:0000256" key="3">
    <source>
        <dbReference type="ARBA" id="ARBA00022448"/>
    </source>
</evidence>
<keyword evidence="11" id="KW-1185">Reference proteome</keyword>
<sequence>MIILTIIEAVVSATFGALVVASSGALLTHQKIFNNEFTMTLSKVVERMFLPAMIFTNFLKTVTLDSLFGLIPTILTTFFCILCGYLIGVVSNKYWIKKENLNSIIVLSAANPHTINIQLQIAYGLTTYFSKITGQSEKETESKLVTIIIIQTVIVNAFRWSIGKRIMQQHKVTEQYSEVELLTLKIAQPQQQLQINQNKKQESSFWNPPLISVIVSLLCLPIQNQLINDTFIHRALFLPLQTISRACPPSVLMILGSNLYLIYFKNTQKKENLITILLIVANRLILLPMIGLSTVLFLNWFGIMTDICELFILFITFCTPSAITILVMAKQYQQQLEDVVSLILFYGYILCIITLPVWMTIYLAIFQPKND</sequence>
<dbReference type="GO" id="GO:0055085">
    <property type="term" value="P:transmembrane transport"/>
    <property type="evidence" value="ECO:0007669"/>
    <property type="project" value="InterPro"/>
</dbReference>
<comment type="caution">
    <text evidence="10">The sequence shown here is derived from an EMBL/GenBank/DDBJ whole genome shotgun (WGS) entry which is preliminary data.</text>
</comment>
<proteinExistence type="inferred from homology"/>
<gene>
    <name evidence="10" type="ORF">PPENT_87.1.T1240008</name>
</gene>
<keyword evidence="3" id="KW-0813">Transport</keyword>
<feature type="transmembrane region" description="Helical" evidence="9">
    <location>
        <begin position="6"/>
        <end position="27"/>
    </location>
</feature>
<dbReference type="EMBL" id="CAJJDO010000124">
    <property type="protein sequence ID" value="CAD8200214.1"/>
    <property type="molecule type" value="Genomic_DNA"/>
</dbReference>
<dbReference type="InterPro" id="IPR045033">
    <property type="entry name" value="PILS1/3/4/5/7"/>
</dbReference>
<evidence type="ECO:0000313" key="11">
    <source>
        <dbReference type="Proteomes" id="UP000689195"/>
    </source>
</evidence>
<dbReference type="InterPro" id="IPR004776">
    <property type="entry name" value="Mem_transp_PIN-like"/>
</dbReference>
<feature type="transmembrane region" description="Helical" evidence="9">
    <location>
        <begin position="276"/>
        <end position="298"/>
    </location>
</feature>
<evidence type="ECO:0000256" key="2">
    <source>
        <dbReference type="ARBA" id="ARBA00004308"/>
    </source>
</evidence>
<evidence type="ECO:0000256" key="5">
    <source>
        <dbReference type="ARBA" id="ARBA00022989"/>
    </source>
</evidence>
<dbReference type="Pfam" id="PF03547">
    <property type="entry name" value="Mem_trans"/>
    <property type="match status" value="1"/>
</dbReference>
<dbReference type="GO" id="GO:0012505">
    <property type="term" value="C:endomembrane system"/>
    <property type="evidence" value="ECO:0007669"/>
    <property type="project" value="UniProtKB-SubCell"/>
</dbReference>
<organism evidence="10 11">
    <name type="scientific">Paramecium pentaurelia</name>
    <dbReference type="NCBI Taxonomy" id="43138"/>
    <lineage>
        <taxon>Eukaryota</taxon>
        <taxon>Sar</taxon>
        <taxon>Alveolata</taxon>
        <taxon>Ciliophora</taxon>
        <taxon>Intramacronucleata</taxon>
        <taxon>Oligohymenophorea</taxon>
        <taxon>Peniculida</taxon>
        <taxon>Parameciidae</taxon>
        <taxon>Paramecium</taxon>
    </lineage>
</organism>
<evidence type="ECO:0000256" key="8">
    <source>
        <dbReference type="ARBA" id="ARBA00025752"/>
    </source>
</evidence>
<dbReference type="PANTHER" id="PTHR31651">
    <property type="match status" value="1"/>
</dbReference>
<evidence type="ECO:0000256" key="6">
    <source>
        <dbReference type="ARBA" id="ARBA00023136"/>
    </source>
</evidence>
<evidence type="ECO:0000313" key="10">
    <source>
        <dbReference type="EMBL" id="CAD8200214.1"/>
    </source>
</evidence>
<feature type="transmembrane region" description="Helical" evidence="9">
    <location>
        <begin position="144"/>
        <end position="162"/>
    </location>
</feature>
<evidence type="ECO:0000256" key="7">
    <source>
        <dbReference type="ARBA" id="ARBA00025100"/>
    </source>
</evidence>
<name>A0A8S1XHC7_9CILI</name>
<dbReference type="OrthoDB" id="191139at2759"/>
<accession>A0A8S1XHC7</accession>
<comment type="function">
    <text evidence="7">Involved in cellular auxin homeostasis by regulating auxin metabolism. Regulates intracellular auxin accumulation at the endoplasmic reticulum and thus auxin availability for nuclear auxin signaling.</text>
</comment>
<keyword evidence="5 9" id="KW-1133">Transmembrane helix</keyword>
<evidence type="ECO:0000256" key="4">
    <source>
        <dbReference type="ARBA" id="ARBA00022692"/>
    </source>
</evidence>
<evidence type="ECO:0000256" key="9">
    <source>
        <dbReference type="SAM" id="Phobius"/>
    </source>
</evidence>
<dbReference type="AlphaFoldDB" id="A0A8S1XHC7"/>
<feature type="transmembrane region" description="Helical" evidence="9">
    <location>
        <begin position="243"/>
        <end position="264"/>
    </location>
</feature>
<evidence type="ECO:0008006" key="12">
    <source>
        <dbReference type="Google" id="ProtNLM"/>
    </source>
</evidence>
<dbReference type="PANTHER" id="PTHR31651:SF33">
    <property type="entry name" value="PROTEIN PIN-LIKES 1"/>
    <property type="match status" value="1"/>
</dbReference>
<feature type="transmembrane region" description="Helical" evidence="9">
    <location>
        <begin position="205"/>
        <end position="223"/>
    </location>
</feature>